<dbReference type="RefSeq" id="WP_284351244.1">
    <property type="nucleotide sequence ID" value="NZ_BRXS01000005.1"/>
</dbReference>
<comment type="caution">
    <text evidence="3">The sequence shown here is derived from an EMBL/GenBank/DDBJ whole genome shotgun (WGS) entry which is preliminary data.</text>
</comment>
<accession>A0AA37QHW7</accession>
<evidence type="ECO:0000256" key="1">
    <source>
        <dbReference type="SAM" id="SignalP"/>
    </source>
</evidence>
<dbReference type="GO" id="GO:0016787">
    <property type="term" value="F:hydrolase activity"/>
    <property type="evidence" value="ECO:0007669"/>
    <property type="project" value="InterPro"/>
</dbReference>
<name>A0AA37QHW7_9BACT</name>
<evidence type="ECO:0000313" key="4">
    <source>
        <dbReference type="Proteomes" id="UP001161325"/>
    </source>
</evidence>
<dbReference type="Gene3D" id="3.60.21.10">
    <property type="match status" value="1"/>
</dbReference>
<feature type="signal peptide" evidence="1">
    <location>
        <begin position="1"/>
        <end position="21"/>
    </location>
</feature>
<dbReference type="EMBL" id="BRXS01000005">
    <property type="protein sequence ID" value="GLC26790.1"/>
    <property type="molecule type" value="Genomic_DNA"/>
</dbReference>
<protein>
    <recommendedName>
        <fullName evidence="2">Calcineurin-like phosphoesterase domain-containing protein</fullName>
    </recommendedName>
</protein>
<evidence type="ECO:0000259" key="2">
    <source>
        <dbReference type="Pfam" id="PF00149"/>
    </source>
</evidence>
<organism evidence="3 4">
    <name type="scientific">Roseisolibacter agri</name>
    <dbReference type="NCBI Taxonomy" id="2014610"/>
    <lineage>
        <taxon>Bacteria</taxon>
        <taxon>Pseudomonadati</taxon>
        <taxon>Gemmatimonadota</taxon>
        <taxon>Gemmatimonadia</taxon>
        <taxon>Gemmatimonadales</taxon>
        <taxon>Gemmatimonadaceae</taxon>
        <taxon>Roseisolibacter</taxon>
    </lineage>
</organism>
<dbReference type="PANTHER" id="PTHR43143">
    <property type="entry name" value="METALLOPHOSPHOESTERASE, CALCINEURIN SUPERFAMILY"/>
    <property type="match status" value="1"/>
</dbReference>
<reference evidence="3" key="1">
    <citation type="submission" date="2022-08" db="EMBL/GenBank/DDBJ databases">
        <title>Draft genome sequencing of Roseisolibacter agri AW1220.</title>
        <authorList>
            <person name="Tobiishi Y."/>
            <person name="Tonouchi A."/>
        </authorList>
    </citation>
    <scope>NUCLEOTIDE SEQUENCE</scope>
    <source>
        <strain evidence="3">AW1220</strain>
    </source>
</reference>
<feature type="chain" id="PRO_5041224847" description="Calcineurin-like phosphoesterase domain-containing protein" evidence="1">
    <location>
        <begin position="22"/>
        <end position="407"/>
    </location>
</feature>
<dbReference type="InterPro" id="IPR051918">
    <property type="entry name" value="STPP_CPPED1"/>
</dbReference>
<dbReference type="SUPFAM" id="SSF56300">
    <property type="entry name" value="Metallo-dependent phosphatases"/>
    <property type="match status" value="1"/>
</dbReference>
<gene>
    <name evidence="3" type="ORF">rosag_33030</name>
</gene>
<dbReference type="InterPro" id="IPR013783">
    <property type="entry name" value="Ig-like_fold"/>
</dbReference>
<dbReference type="AlphaFoldDB" id="A0AA37QHW7"/>
<keyword evidence="1" id="KW-0732">Signal</keyword>
<dbReference type="Gene3D" id="2.60.40.10">
    <property type="entry name" value="Immunoglobulins"/>
    <property type="match status" value="1"/>
</dbReference>
<dbReference type="InterPro" id="IPR029052">
    <property type="entry name" value="Metallo-depent_PP-like"/>
</dbReference>
<evidence type="ECO:0000313" key="3">
    <source>
        <dbReference type="EMBL" id="GLC26790.1"/>
    </source>
</evidence>
<feature type="domain" description="Calcineurin-like phosphoesterase" evidence="2">
    <location>
        <begin position="125"/>
        <end position="345"/>
    </location>
</feature>
<dbReference type="Pfam" id="PF00149">
    <property type="entry name" value="Metallophos"/>
    <property type="match status" value="1"/>
</dbReference>
<dbReference type="InterPro" id="IPR004843">
    <property type="entry name" value="Calcineurin-like_PHP"/>
</dbReference>
<dbReference type="Proteomes" id="UP001161325">
    <property type="component" value="Unassembled WGS sequence"/>
</dbReference>
<dbReference type="PANTHER" id="PTHR43143:SF1">
    <property type="entry name" value="SERINE_THREONINE-PROTEIN PHOSPHATASE CPPED1"/>
    <property type="match status" value="1"/>
</dbReference>
<keyword evidence="4" id="KW-1185">Reference proteome</keyword>
<proteinExistence type="predicted"/>
<dbReference type="SUPFAM" id="SSF117074">
    <property type="entry name" value="Hypothetical protein PA1324"/>
    <property type="match status" value="1"/>
</dbReference>
<sequence>MRTPRRVASLALLLLAPTAPAGLLSQTPRAAAAAVRGVVFVDANGDGVRGPREQGLAGVAVSNQDAVVVTDASGAFALPGAGRGVAFVSVPDGYRSVGRFWRALHDTTTALTFALAPVPRARTFTFVHASDPHVAPAVVARTQRLRALVDSLRPAFALVTGDLVRDALRVPEAEARGYYELWTREAAAFATPLWTVPGNHEVFGIERDKSGVDASHPLYGHRMYRHYLGPEHYSFTYGGVHFVGLNTVDVADQWYYGHVDSLQLAWLERDLALVPPDMPVVTFDHIPLLSASEILHGYTDRPPAPSLITVGGRTVFRHTVSNAGDVLALLRRRRHVLALGGHIHHAERISHEVEGLRTRFEQSAAVVGSVAVRGLRFPSGITVYTVRDGVVDAGRFVPLGLPEPPRP</sequence>